<accession>A0A835D1D7</accession>
<keyword evidence="7" id="KW-1133">Transmembrane helix</keyword>
<keyword evidence="6" id="KW-0408">Iron</keyword>
<evidence type="ECO:0000256" key="3">
    <source>
        <dbReference type="ARBA" id="ARBA00022617"/>
    </source>
</evidence>
<dbReference type="EMBL" id="JABCRI010000021">
    <property type="protein sequence ID" value="KAF8380317.1"/>
    <property type="molecule type" value="Genomic_DNA"/>
</dbReference>
<feature type="transmembrane region" description="Helical" evidence="7">
    <location>
        <begin position="296"/>
        <end position="314"/>
    </location>
</feature>
<evidence type="ECO:0000256" key="6">
    <source>
        <dbReference type="ARBA" id="ARBA00023004"/>
    </source>
</evidence>
<evidence type="ECO:0000256" key="2">
    <source>
        <dbReference type="ARBA" id="ARBA00010617"/>
    </source>
</evidence>
<keyword evidence="5" id="KW-0560">Oxidoreductase</keyword>
<organism evidence="8 9">
    <name type="scientific">Tetracentron sinense</name>
    <name type="common">Spur-leaf</name>
    <dbReference type="NCBI Taxonomy" id="13715"/>
    <lineage>
        <taxon>Eukaryota</taxon>
        <taxon>Viridiplantae</taxon>
        <taxon>Streptophyta</taxon>
        <taxon>Embryophyta</taxon>
        <taxon>Tracheophyta</taxon>
        <taxon>Spermatophyta</taxon>
        <taxon>Magnoliopsida</taxon>
        <taxon>Trochodendrales</taxon>
        <taxon>Trochodendraceae</taxon>
        <taxon>Tetracentron</taxon>
    </lineage>
</organism>
<gene>
    <name evidence="8" type="ORF">HHK36_027799</name>
</gene>
<evidence type="ECO:0008006" key="10">
    <source>
        <dbReference type="Google" id="ProtNLM"/>
    </source>
</evidence>
<protein>
    <recommendedName>
        <fullName evidence="10">Cytochrome P450</fullName>
    </recommendedName>
</protein>
<dbReference type="Gene3D" id="1.10.630.10">
    <property type="entry name" value="Cytochrome P450"/>
    <property type="match status" value="1"/>
</dbReference>
<dbReference type="GO" id="GO:0020037">
    <property type="term" value="F:heme binding"/>
    <property type="evidence" value="ECO:0007669"/>
    <property type="project" value="InterPro"/>
</dbReference>
<evidence type="ECO:0000256" key="4">
    <source>
        <dbReference type="ARBA" id="ARBA00022723"/>
    </source>
</evidence>
<dbReference type="OrthoDB" id="1877779at2759"/>
<dbReference type="PANTHER" id="PTHR47950:SF49">
    <property type="entry name" value="CYTOCHROME P450"/>
    <property type="match status" value="1"/>
</dbReference>
<comment type="similarity">
    <text evidence="2">Belongs to the cytochrome P450 family.</text>
</comment>
<keyword evidence="7" id="KW-0472">Membrane</keyword>
<comment type="cofactor">
    <cofactor evidence="1">
        <name>heme</name>
        <dbReference type="ChEBI" id="CHEBI:30413"/>
    </cofactor>
</comment>
<dbReference type="GO" id="GO:0016705">
    <property type="term" value="F:oxidoreductase activity, acting on paired donors, with incorporation or reduction of molecular oxygen"/>
    <property type="evidence" value="ECO:0007669"/>
    <property type="project" value="InterPro"/>
</dbReference>
<reference evidence="8 9" key="1">
    <citation type="submission" date="2020-04" db="EMBL/GenBank/DDBJ databases">
        <title>Plant Genome Project.</title>
        <authorList>
            <person name="Zhang R.-G."/>
        </authorList>
    </citation>
    <scope>NUCLEOTIDE SEQUENCE [LARGE SCALE GENOMIC DNA]</scope>
    <source>
        <strain evidence="8">YNK0</strain>
        <tissue evidence="8">Leaf</tissue>
    </source>
</reference>
<sequence>MFRDWSNTISTACEHKMEVLMLVIFFLSSVLYLALRRSEKQINLPPGPYPWPILGNLLQLGRKLHIDLASMAETNGPIFSLRLGTQPVVVASSPAVAAEILKTHDYLLSARYVTHTFRVPKYINSSLGFAFHCDERWRSLRAICKTQLFSTKMLEAQSQLRQKKVSELVGLISRKGGDAVTIGEMVFSIVFNILSNSTFSMDIISMDESSGASDLKKHISRIMEVAVAPNLEDFYPVLSGLDIQGLNREAATYIERIYGMWETLIQERREKGKDDDSNDFLKALLSSGLSDLQIKALLLVYLYTLYSFSNFLLISRG</sequence>
<comment type="caution">
    <text evidence="8">The sequence shown here is derived from an EMBL/GenBank/DDBJ whole genome shotgun (WGS) entry which is preliminary data.</text>
</comment>
<evidence type="ECO:0000313" key="9">
    <source>
        <dbReference type="Proteomes" id="UP000655225"/>
    </source>
</evidence>
<dbReference type="InterPro" id="IPR036396">
    <property type="entry name" value="Cyt_P450_sf"/>
</dbReference>
<dbReference type="OMA" id="ATYIERI"/>
<evidence type="ECO:0000256" key="1">
    <source>
        <dbReference type="ARBA" id="ARBA00001971"/>
    </source>
</evidence>
<keyword evidence="7" id="KW-0812">Transmembrane</keyword>
<dbReference type="GO" id="GO:0004497">
    <property type="term" value="F:monooxygenase activity"/>
    <property type="evidence" value="ECO:0007669"/>
    <property type="project" value="InterPro"/>
</dbReference>
<evidence type="ECO:0000313" key="8">
    <source>
        <dbReference type="EMBL" id="KAF8380317.1"/>
    </source>
</evidence>
<dbReference type="InterPro" id="IPR001128">
    <property type="entry name" value="Cyt_P450"/>
</dbReference>
<keyword evidence="4" id="KW-0479">Metal-binding</keyword>
<feature type="transmembrane region" description="Helical" evidence="7">
    <location>
        <begin position="19"/>
        <end position="35"/>
    </location>
</feature>
<dbReference type="SUPFAM" id="SSF48264">
    <property type="entry name" value="Cytochrome P450"/>
    <property type="match status" value="1"/>
</dbReference>
<dbReference type="Pfam" id="PF00067">
    <property type="entry name" value="p450"/>
    <property type="match status" value="1"/>
</dbReference>
<dbReference type="GO" id="GO:0005506">
    <property type="term" value="F:iron ion binding"/>
    <property type="evidence" value="ECO:0007669"/>
    <property type="project" value="InterPro"/>
</dbReference>
<dbReference type="PANTHER" id="PTHR47950">
    <property type="entry name" value="CYTOCHROME P450, FAMILY 76, SUBFAMILY C, POLYPEPTIDE 5-RELATED"/>
    <property type="match status" value="1"/>
</dbReference>
<keyword evidence="9" id="KW-1185">Reference proteome</keyword>
<dbReference type="Proteomes" id="UP000655225">
    <property type="component" value="Unassembled WGS sequence"/>
</dbReference>
<proteinExistence type="inferred from homology"/>
<evidence type="ECO:0000256" key="7">
    <source>
        <dbReference type="SAM" id="Phobius"/>
    </source>
</evidence>
<keyword evidence="3" id="KW-0349">Heme</keyword>
<name>A0A835D1D7_TETSI</name>
<dbReference type="AlphaFoldDB" id="A0A835D1D7"/>
<evidence type="ECO:0000256" key="5">
    <source>
        <dbReference type="ARBA" id="ARBA00023002"/>
    </source>
</evidence>